<keyword evidence="20" id="KW-1185">Reference proteome</keyword>
<sequence length="378" mass="40534">MKKISVILMGCGGVGRQLLQHIVSFRSLHAKMGVHLRVVGVSDSKSLVVPVDVLKEGLDDDLLSEVCSIKSAGSALTTLGALGKGEYCVFNGSESIRETEEIAQLLGKSTGLVVVDCSASSETVEILMKAVDLGCCVVLANKKPLTSTLEHYDKLVLDPRRIRHESTVGAGLPVIASMNRIISSGDPVHSIVGSLSGTLGYVMSELEDGRPLSQVVRAAKTLGYTEPDPRDDLSGMDVARKALILARLLGKRIVMDSIKIESLYPEDMRPGVMTVDDFLQNGIAKLDQNIEERVKRASSNGCVLRYVCMIEGSSVQVGIREVSKDSPLGRLRGSDNIVEIRSRCYKEQPLVIQGAGAGNDTTAAGVLADIIDMQDLFP</sequence>
<dbReference type="InterPro" id="IPR005106">
    <property type="entry name" value="Asp/hSer_DH_NAD-bd"/>
</dbReference>
<evidence type="ECO:0000256" key="9">
    <source>
        <dbReference type="ARBA" id="ARBA00023002"/>
    </source>
</evidence>
<dbReference type="PANTHER" id="PTHR43070:SF3">
    <property type="entry name" value="HOMOSERINE DEHYDROGENASE"/>
    <property type="match status" value="1"/>
</dbReference>
<gene>
    <name evidence="19" type="ORF">Bca52824_056970</name>
</gene>
<protein>
    <recommendedName>
        <fullName evidence="5 12">Homoserine dehydrogenase</fullName>
        <shortName evidence="12">HDH</shortName>
        <ecNumber evidence="5 12">1.1.1.3</ecNumber>
    </recommendedName>
</protein>
<comment type="cofactor">
    <cofactor evidence="1">
        <name>a metal cation</name>
        <dbReference type="ChEBI" id="CHEBI:25213"/>
    </cofactor>
</comment>
<dbReference type="InterPro" id="IPR011147">
    <property type="entry name" value="Bifunc_Aspkin/hSer_DH"/>
</dbReference>
<keyword evidence="10 12" id="KW-0486">Methionine biosynthesis</keyword>
<evidence type="ECO:0000256" key="6">
    <source>
        <dbReference type="ARBA" id="ARBA00022605"/>
    </source>
</evidence>
<feature type="domain" description="Homoserine dehydrogenase catalytic" evidence="17">
    <location>
        <begin position="173"/>
        <end position="371"/>
    </location>
</feature>
<evidence type="ECO:0000256" key="16">
    <source>
        <dbReference type="RuleBase" id="RU004171"/>
    </source>
</evidence>
<evidence type="ECO:0000256" key="1">
    <source>
        <dbReference type="ARBA" id="ARBA00001920"/>
    </source>
</evidence>
<feature type="binding site" evidence="14">
    <location>
        <position position="142"/>
    </location>
    <ligand>
        <name>NADPH</name>
        <dbReference type="ChEBI" id="CHEBI:57783"/>
    </ligand>
</feature>
<evidence type="ECO:0000256" key="2">
    <source>
        <dbReference type="ARBA" id="ARBA00005056"/>
    </source>
</evidence>
<evidence type="ECO:0000256" key="10">
    <source>
        <dbReference type="ARBA" id="ARBA00023167"/>
    </source>
</evidence>
<evidence type="ECO:0000256" key="8">
    <source>
        <dbReference type="ARBA" id="ARBA00022857"/>
    </source>
</evidence>
<feature type="binding site" evidence="14">
    <location>
        <position position="226"/>
    </location>
    <ligand>
        <name>L-homoserine</name>
        <dbReference type="ChEBI" id="CHEBI:57476"/>
    </ligand>
</feature>
<dbReference type="PANTHER" id="PTHR43070">
    <property type="match status" value="1"/>
</dbReference>
<dbReference type="Pfam" id="PF03447">
    <property type="entry name" value="NAD_binding_3"/>
    <property type="match status" value="1"/>
</dbReference>
<evidence type="ECO:0000313" key="19">
    <source>
        <dbReference type="EMBL" id="KAG2274415.1"/>
    </source>
</evidence>
<dbReference type="Gene3D" id="3.30.360.10">
    <property type="entry name" value="Dihydrodipicolinate Reductase, domain 2"/>
    <property type="match status" value="1"/>
</dbReference>
<keyword evidence="8 12" id="KW-0521">NADP</keyword>
<evidence type="ECO:0000256" key="4">
    <source>
        <dbReference type="ARBA" id="ARBA00006753"/>
    </source>
</evidence>
<evidence type="ECO:0000256" key="14">
    <source>
        <dbReference type="PIRSR" id="PIRSR036497-2"/>
    </source>
</evidence>
<name>A0A8X7QPS9_BRACI</name>
<keyword evidence="9 12" id="KW-0560">Oxidoreductase</keyword>
<accession>A0A8X7QPS9</accession>
<comment type="pathway">
    <text evidence="2 15">Amino-acid biosynthesis; L-threonine biosynthesis; L-threonine from L-aspartate: step 3/5.</text>
</comment>
<keyword evidence="6 12" id="KW-0028">Amino-acid biosynthesis</keyword>
<reference evidence="19 20" key="1">
    <citation type="submission" date="2020-02" db="EMBL/GenBank/DDBJ databases">
        <authorList>
            <person name="Ma Q."/>
            <person name="Huang Y."/>
            <person name="Song X."/>
            <person name="Pei D."/>
        </authorList>
    </citation>
    <scope>NUCLEOTIDE SEQUENCE [LARGE SCALE GENOMIC DNA]</scope>
    <source>
        <strain evidence="19">Sxm20200214</strain>
        <tissue evidence="19">Leaf</tissue>
    </source>
</reference>
<evidence type="ECO:0000256" key="5">
    <source>
        <dbReference type="ARBA" id="ARBA00013213"/>
    </source>
</evidence>
<evidence type="ECO:0000256" key="11">
    <source>
        <dbReference type="ARBA" id="ARBA00048841"/>
    </source>
</evidence>
<dbReference type="OrthoDB" id="67851at2759"/>
<feature type="domain" description="Aspartate/homoserine dehydrogenase NAD-binding" evidence="18">
    <location>
        <begin position="10"/>
        <end position="156"/>
    </location>
</feature>
<dbReference type="SUPFAM" id="SSF55347">
    <property type="entry name" value="Glyceraldehyde-3-phosphate dehydrogenase-like, C-terminal domain"/>
    <property type="match status" value="1"/>
</dbReference>
<comment type="similarity">
    <text evidence="4 12 16">Belongs to the homoserine dehydrogenase family.</text>
</comment>
<dbReference type="Proteomes" id="UP000886595">
    <property type="component" value="Unassembled WGS sequence"/>
</dbReference>
<feature type="active site" description="Proton donor" evidence="13">
    <location>
        <position position="241"/>
    </location>
</feature>
<evidence type="ECO:0000313" key="20">
    <source>
        <dbReference type="Proteomes" id="UP000886595"/>
    </source>
</evidence>
<dbReference type="Pfam" id="PF00742">
    <property type="entry name" value="Homoserine_dh"/>
    <property type="match status" value="1"/>
</dbReference>
<dbReference type="GO" id="GO:0050661">
    <property type="term" value="F:NADP binding"/>
    <property type="evidence" value="ECO:0007669"/>
    <property type="project" value="InterPro"/>
</dbReference>
<dbReference type="InterPro" id="IPR019811">
    <property type="entry name" value="HDH_CS"/>
</dbReference>
<organism evidence="19 20">
    <name type="scientific">Brassica carinata</name>
    <name type="common">Ethiopian mustard</name>
    <name type="synonym">Abyssinian cabbage</name>
    <dbReference type="NCBI Taxonomy" id="52824"/>
    <lineage>
        <taxon>Eukaryota</taxon>
        <taxon>Viridiplantae</taxon>
        <taxon>Streptophyta</taxon>
        <taxon>Embryophyta</taxon>
        <taxon>Tracheophyta</taxon>
        <taxon>Spermatophyta</taxon>
        <taxon>Magnoliopsida</taxon>
        <taxon>eudicotyledons</taxon>
        <taxon>Gunneridae</taxon>
        <taxon>Pentapetalae</taxon>
        <taxon>rosids</taxon>
        <taxon>malvids</taxon>
        <taxon>Brassicales</taxon>
        <taxon>Brassicaceae</taxon>
        <taxon>Brassiceae</taxon>
        <taxon>Brassica</taxon>
    </lineage>
</organism>
<evidence type="ECO:0000256" key="15">
    <source>
        <dbReference type="RuleBase" id="RU000579"/>
    </source>
</evidence>
<dbReference type="EC" id="1.1.1.3" evidence="5 12"/>
<dbReference type="FunFam" id="3.40.50.720:FF:000393">
    <property type="entry name" value="Homoserine dehydrogenase"/>
    <property type="match status" value="1"/>
</dbReference>
<dbReference type="GO" id="GO:0009086">
    <property type="term" value="P:methionine biosynthetic process"/>
    <property type="evidence" value="ECO:0007669"/>
    <property type="project" value="UniProtKB-KW"/>
</dbReference>
<evidence type="ECO:0000256" key="12">
    <source>
        <dbReference type="PIRNR" id="PIRNR036497"/>
    </source>
</evidence>
<evidence type="ECO:0000259" key="17">
    <source>
        <dbReference type="Pfam" id="PF00742"/>
    </source>
</evidence>
<dbReference type="EMBL" id="JAAMPC010000012">
    <property type="protein sequence ID" value="KAG2274415.1"/>
    <property type="molecule type" value="Genomic_DNA"/>
</dbReference>
<evidence type="ECO:0000256" key="3">
    <source>
        <dbReference type="ARBA" id="ARBA00005062"/>
    </source>
</evidence>
<dbReference type="InterPro" id="IPR022697">
    <property type="entry name" value="HDH_short"/>
</dbReference>
<dbReference type="SUPFAM" id="SSF51735">
    <property type="entry name" value="NAD(P)-binding Rossmann-fold domains"/>
    <property type="match status" value="1"/>
</dbReference>
<feature type="binding site" evidence="14">
    <location>
        <begin position="10"/>
        <end position="15"/>
    </location>
    <ligand>
        <name>NADP(+)</name>
        <dbReference type="ChEBI" id="CHEBI:58349"/>
    </ligand>
</feature>
<dbReference type="FunFam" id="3.30.360.10:FF:000006">
    <property type="entry name" value="Bifunctional aspartokinase/homoserine dehydrogenase"/>
    <property type="match status" value="1"/>
</dbReference>
<comment type="caution">
    <text evidence="19">The sequence shown here is derived from an EMBL/GenBank/DDBJ whole genome shotgun (WGS) entry which is preliminary data.</text>
</comment>
<dbReference type="GO" id="GO:0009088">
    <property type="term" value="P:threonine biosynthetic process"/>
    <property type="evidence" value="ECO:0007669"/>
    <property type="project" value="UniProtKB-KW"/>
</dbReference>
<comment type="catalytic activity">
    <reaction evidence="11">
        <text>L-homoserine + NADP(+) = L-aspartate 4-semialdehyde + NADPH + H(+)</text>
        <dbReference type="Rhea" id="RHEA:15761"/>
        <dbReference type="ChEBI" id="CHEBI:15378"/>
        <dbReference type="ChEBI" id="CHEBI:57476"/>
        <dbReference type="ChEBI" id="CHEBI:57783"/>
        <dbReference type="ChEBI" id="CHEBI:58349"/>
        <dbReference type="ChEBI" id="CHEBI:537519"/>
        <dbReference type="EC" id="1.1.1.3"/>
    </reaction>
    <physiologicalReaction direction="right-to-left" evidence="11">
        <dbReference type="Rhea" id="RHEA:15763"/>
    </physiologicalReaction>
</comment>
<dbReference type="GO" id="GO:0004412">
    <property type="term" value="F:homoserine dehydrogenase activity"/>
    <property type="evidence" value="ECO:0007669"/>
    <property type="project" value="UniProtKB-EC"/>
</dbReference>
<dbReference type="PIRSF" id="PIRSF036497">
    <property type="entry name" value="HDH_short"/>
    <property type="match status" value="1"/>
</dbReference>
<dbReference type="InterPro" id="IPR036291">
    <property type="entry name" value="NAD(P)-bd_dom_sf"/>
</dbReference>
<evidence type="ECO:0000256" key="13">
    <source>
        <dbReference type="PIRSR" id="PIRSR036497-1"/>
    </source>
</evidence>
<dbReference type="Gene3D" id="3.40.50.720">
    <property type="entry name" value="NAD(P)-binding Rossmann-like Domain"/>
    <property type="match status" value="1"/>
</dbReference>
<dbReference type="InterPro" id="IPR001342">
    <property type="entry name" value="HDH_cat"/>
</dbReference>
<proteinExistence type="inferred from homology"/>
<dbReference type="PROSITE" id="PS01042">
    <property type="entry name" value="HOMOSER_DHGENASE"/>
    <property type="match status" value="1"/>
</dbReference>
<comment type="pathway">
    <text evidence="3 15">Amino-acid biosynthesis; L-methionine biosynthesis via de novo pathway; L-homoserine from L-aspartate: step 3/3.</text>
</comment>
<evidence type="ECO:0000259" key="18">
    <source>
        <dbReference type="Pfam" id="PF03447"/>
    </source>
</evidence>
<dbReference type="AlphaFoldDB" id="A0A8X7QPS9"/>
<evidence type="ECO:0000256" key="7">
    <source>
        <dbReference type="ARBA" id="ARBA00022697"/>
    </source>
</evidence>
<keyword evidence="7 12" id="KW-0791">Threonine biosynthesis</keyword>